<reference evidence="6 7" key="1">
    <citation type="journal article" date="2009" name="Science">
        <title>Green evolution and dynamic adaptations revealed by genomes of the marine picoeukaryotes Micromonas.</title>
        <authorList>
            <person name="Worden A.Z."/>
            <person name="Lee J.H."/>
            <person name="Mock T."/>
            <person name="Rouze P."/>
            <person name="Simmons M.P."/>
            <person name="Aerts A.L."/>
            <person name="Allen A.E."/>
            <person name="Cuvelier M.L."/>
            <person name="Derelle E."/>
            <person name="Everett M.V."/>
            <person name="Foulon E."/>
            <person name="Grimwood J."/>
            <person name="Gundlach H."/>
            <person name="Henrissat B."/>
            <person name="Napoli C."/>
            <person name="McDonald S.M."/>
            <person name="Parker M.S."/>
            <person name="Rombauts S."/>
            <person name="Salamov A."/>
            <person name="Von Dassow P."/>
            <person name="Badger J.H."/>
            <person name="Coutinho P.M."/>
            <person name="Demir E."/>
            <person name="Dubchak I."/>
            <person name="Gentemann C."/>
            <person name="Eikrem W."/>
            <person name="Gready J.E."/>
            <person name="John U."/>
            <person name="Lanier W."/>
            <person name="Lindquist E.A."/>
            <person name="Lucas S."/>
            <person name="Mayer K.F."/>
            <person name="Moreau H."/>
            <person name="Not F."/>
            <person name="Otillar R."/>
            <person name="Panaud O."/>
            <person name="Pangilinan J."/>
            <person name="Paulsen I."/>
            <person name="Piegu B."/>
            <person name="Poliakov A."/>
            <person name="Robbens S."/>
            <person name="Schmutz J."/>
            <person name="Toulza E."/>
            <person name="Wyss T."/>
            <person name="Zelensky A."/>
            <person name="Zhou K."/>
            <person name="Armbrust E.V."/>
            <person name="Bhattacharya D."/>
            <person name="Goodenough U.W."/>
            <person name="Van de Peer Y."/>
            <person name="Grigoriev I.V."/>
        </authorList>
    </citation>
    <scope>NUCLEOTIDE SEQUENCE [LARGE SCALE GENOMIC DNA]</scope>
    <source>
        <strain evidence="6 7">CCMP1545</strain>
    </source>
</reference>
<dbReference type="PANTHER" id="PTHR13793:SF107">
    <property type="entry name" value="BROMODOMAIN-CONTAINING PROTEIN HOMOLOG"/>
    <property type="match status" value="1"/>
</dbReference>
<dbReference type="Pfam" id="PF13831">
    <property type="entry name" value="PHD_2"/>
    <property type="match status" value="1"/>
</dbReference>
<dbReference type="STRING" id="564608.C1MX99"/>
<dbReference type="RefSeq" id="XP_003060656.1">
    <property type="nucleotide sequence ID" value="XM_003060610.1"/>
</dbReference>
<feature type="non-terminal residue" evidence="6">
    <location>
        <position position="116"/>
    </location>
</feature>
<dbReference type="PROSITE" id="PS01359">
    <property type="entry name" value="ZF_PHD_1"/>
    <property type="match status" value="1"/>
</dbReference>
<evidence type="ECO:0000256" key="2">
    <source>
        <dbReference type="ARBA" id="ARBA00022771"/>
    </source>
</evidence>
<dbReference type="PROSITE" id="PS50016">
    <property type="entry name" value="ZF_PHD_2"/>
    <property type="match status" value="1"/>
</dbReference>
<dbReference type="InterPro" id="IPR019787">
    <property type="entry name" value="Znf_PHD-finger"/>
</dbReference>
<dbReference type="AlphaFoldDB" id="C1MX99"/>
<evidence type="ECO:0000256" key="3">
    <source>
        <dbReference type="ARBA" id="ARBA00022833"/>
    </source>
</evidence>
<dbReference type="eggNOG" id="KOG0954">
    <property type="taxonomic scope" value="Eukaryota"/>
</dbReference>
<feature type="domain" description="PHD-type" evidence="5">
    <location>
        <begin position="8"/>
        <end position="61"/>
    </location>
</feature>
<dbReference type="InterPro" id="IPR019786">
    <property type="entry name" value="Zinc_finger_PHD-type_CS"/>
</dbReference>
<keyword evidence="2 4" id="KW-0863">Zinc-finger</keyword>
<keyword evidence="1" id="KW-0479">Metal-binding</keyword>
<gene>
    <name evidence="6" type="ORF">MICPUCDRAFT_18869</name>
</gene>
<dbReference type="OrthoDB" id="515991at2759"/>
<dbReference type="GO" id="GO:0006357">
    <property type="term" value="P:regulation of transcription by RNA polymerase II"/>
    <property type="evidence" value="ECO:0007669"/>
    <property type="project" value="TreeGrafter"/>
</dbReference>
<dbReference type="InterPro" id="IPR001965">
    <property type="entry name" value="Znf_PHD"/>
</dbReference>
<evidence type="ECO:0000256" key="4">
    <source>
        <dbReference type="PROSITE-ProRule" id="PRU00146"/>
    </source>
</evidence>
<dbReference type="InterPro" id="IPR011011">
    <property type="entry name" value="Znf_FYVE_PHD"/>
</dbReference>
<dbReference type="GeneID" id="9686093"/>
<keyword evidence="3" id="KW-0862">Zinc</keyword>
<keyword evidence="7" id="KW-1185">Reference proteome</keyword>
<evidence type="ECO:0000313" key="6">
    <source>
        <dbReference type="EMBL" id="EEH55425.1"/>
    </source>
</evidence>
<dbReference type="GO" id="GO:0008270">
    <property type="term" value="F:zinc ion binding"/>
    <property type="evidence" value="ECO:0007669"/>
    <property type="project" value="UniProtKB-KW"/>
</dbReference>
<proteinExistence type="predicted"/>
<dbReference type="KEGG" id="mpp:MICPUCDRAFT_18869"/>
<name>C1MX99_MICPC</name>
<dbReference type="SUPFAM" id="SSF57903">
    <property type="entry name" value="FYVE/PHD zinc finger"/>
    <property type="match status" value="1"/>
</dbReference>
<dbReference type="EMBL" id="GG663742">
    <property type="protein sequence ID" value="EEH55425.1"/>
    <property type="molecule type" value="Genomic_DNA"/>
</dbReference>
<sequence length="116" mass="12255">MWRAAAKLDACHVCGEEAPDHWRADDEILFCDGCDVQVHVSCYGLEGVPEGEWLCVGCSDGVDAGKVSKGEFGVCALCPQPGGALARVDPPSGWDVSWETPGTHAHIACAECLPEV</sequence>
<dbReference type="PANTHER" id="PTHR13793">
    <property type="entry name" value="PHD FINGER PROTEINS"/>
    <property type="match status" value="1"/>
</dbReference>
<evidence type="ECO:0000259" key="5">
    <source>
        <dbReference type="PROSITE" id="PS50016"/>
    </source>
</evidence>
<dbReference type="InterPro" id="IPR050701">
    <property type="entry name" value="Histone_Mod_Regulator"/>
</dbReference>
<evidence type="ECO:0000256" key="1">
    <source>
        <dbReference type="ARBA" id="ARBA00022723"/>
    </source>
</evidence>
<dbReference type="InterPro" id="IPR013083">
    <property type="entry name" value="Znf_RING/FYVE/PHD"/>
</dbReference>
<dbReference type="SMART" id="SM00249">
    <property type="entry name" value="PHD"/>
    <property type="match status" value="1"/>
</dbReference>
<protein>
    <submittedName>
        <fullName evidence="6">Predicted protein</fullName>
    </submittedName>
</protein>
<dbReference type="Gene3D" id="3.30.40.10">
    <property type="entry name" value="Zinc/RING finger domain, C3HC4 (zinc finger)"/>
    <property type="match status" value="1"/>
</dbReference>
<accession>C1MX99</accession>
<evidence type="ECO:0000313" key="7">
    <source>
        <dbReference type="Proteomes" id="UP000001876"/>
    </source>
</evidence>
<dbReference type="Proteomes" id="UP000001876">
    <property type="component" value="Unassembled WGS sequence"/>
</dbReference>
<organism evidence="7">
    <name type="scientific">Micromonas pusilla (strain CCMP1545)</name>
    <name type="common">Picoplanktonic green alga</name>
    <dbReference type="NCBI Taxonomy" id="564608"/>
    <lineage>
        <taxon>Eukaryota</taxon>
        <taxon>Viridiplantae</taxon>
        <taxon>Chlorophyta</taxon>
        <taxon>Mamiellophyceae</taxon>
        <taxon>Mamiellales</taxon>
        <taxon>Mamiellaceae</taxon>
        <taxon>Micromonas</taxon>
    </lineage>
</organism>